<sequence>MDIPFLAKWRARHGPSPGIGVGQAPGEADPASVEELLGECELLRQRAERHDVRLDNSADSLSALDQLVPNWRDDPDVMGWLGNDAGLYLGTVILHTVPGTAWQVWPNGHPVIRLASGRELDTVALGHAWAESGSPELSQVRAEAAED</sequence>
<dbReference type="EMBL" id="JAZEWV010000007">
    <property type="protein sequence ID" value="MEE4542704.1"/>
    <property type="molecule type" value="Genomic_DNA"/>
</dbReference>
<name>A0ABU7PBL4_9ACTN</name>
<accession>A0ABU7PBL4</accession>
<evidence type="ECO:0000313" key="2">
    <source>
        <dbReference type="Proteomes" id="UP001344658"/>
    </source>
</evidence>
<comment type="caution">
    <text evidence="1">The sequence shown here is derived from an EMBL/GenBank/DDBJ whole genome shotgun (WGS) entry which is preliminary data.</text>
</comment>
<dbReference type="Pfam" id="PF19794">
    <property type="entry name" value="DUF6278"/>
    <property type="match status" value="1"/>
</dbReference>
<gene>
    <name evidence="1" type="ORF">V2S66_12085</name>
</gene>
<dbReference type="Proteomes" id="UP001344658">
    <property type="component" value="Unassembled WGS sequence"/>
</dbReference>
<dbReference type="RefSeq" id="WP_330794623.1">
    <property type="nucleotide sequence ID" value="NZ_JAZEWV010000007.1"/>
</dbReference>
<dbReference type="InterPro" id="IPR046245">
    <property type="entry name" value="DUF6278"/>
</dbReference>
<keyword evidence="2" id="KW-1185">Reference proteome</keyword>
<reference evidence="1 2" key="1">
    <citation type="submission" date="2023-12" db="EMBL/GenBank/DDBJ databases">
        <title>Streptomyces sp. V4-01.</title>
        <authorList>
            <person name="Somphong A."/>
            <person name="Phongsopitanun W."/>
        </authorList>
    </citation>
    <scope>NUCLEOTIDE SEQUENCE [LARGE SCALE GENOMIC DNA]</scope>
    <source>
        <strain evidence="1 2">V4-01</strain>
    </source>
</reference>
<evidence type="ECO:0000313" key="1">
    <source>
        <dbReference type="EMBL" id="MEE4542704.1"/>
    </source>
</evidence>
<protein>
    <submittedName>
        <fullName evidence="1">DUF6278 family protein</fullName>
    </submittedName>
</protein>
<proteinExistence type="predicted"/>
<organism evidence="1 2">
    <name type="scientific">Actinacidiphila polyblastidii</name>
    <dbReference type="NCBI Taxonomy" id="3110430"/>
    <lineage>
        <taxon>Bacteria</taxon>
        <taxon>Bacillati</taxon>
        <taxon>Actinomycetota</taxon>
        <taxon>Actinomycetes</taxon>
        <taxon>Kitasatosporales</taxon>
        <taxon>Streptomycetaceae</taxon>
        <taxon>Actinacidiphila</taxon>
    </lineage>
</organism>